<organism evidence="2 3">
    <name type="scientific">Massilia violaceinigra</name>
    <dbReference type="NCBI Taxonomy" id="2045208"/>
    <lineage>
        <taxon>Bacteria</taxon>
        <taxon>Pseudomonadati</taxon>
        <taxon>Pseudomonadota</taxon>
        <taxon>Betaproteobacteria</taxon>
        <taxon>Burkholderiales</taxon>
        <taxon>Oxalobacteraceae</taxon>
        <taxon>Telluria group</taxon>
        <taxon>Massilia</taxon>
    </lineage>
</organism>
<protein>
    <submittedName>
        <fullName evidence="2">Uncharacterized protein</fullName>
    </submittedName>
</protein>
<dbReference type="AlphaFoldDB" id="A0A2D2DPJ3"/>
<feature type="coiled-coil region" evidence="1">
    <location>
        <begin position="341"/>
        <end position="368"/>
    </location>
</feature>
<accession>A0A2D2DPJ3</accession>
<proteinExistence type="predicted"/>
<dbReference type="RefSeq" id="WP_099878570.1">
    <property type="nucleotide sequence ID" value="NZ_CP024608.1"/>
</dbReference>
<reference evidence="2" key="1">
    <citation type="submission" date="2017-10" db="EMBL/GenBank/DDBJ databases">
        <title>Massilia psychrophilum sp. nov., a novel purple-pigmented bacterium isolated from Tianshan glacier, Xinjiang Municipality, China.</title>
        <authorList>
            <person name="Wang H."/>
        </authorList>
    </citation>
    <scope>NUCLEOTIDE SEQUENCE [LARGE SCALE GENOMIC DNA]</scope>
    <source>
        <strain evidence="2">B2</strain>
    </source>
</reference>
<sequence>MSAALTIRSRGADPDGLDFEALQRTGTAMLQALCGQRWTDYNAHDPGVTMLDQLSYALTELAYRSAFRHEDYLAGRDGTIDLERHALHLPQDIFPSEPVTADDWRRLLYDRIAEIEDVWVTQAGSADGLIDIAFKLGDPPTGVRAEPTAAQAAGVARRIRVQAGAARALCEDIGRIAVLETEDFYLTGDIEVHSLRDPAAIYADIFFQCAHHLISGLQFDSYEHAAADGVPPDELFSGPFTTHGHITESAQRAPDAGISLPRLIGLIRGIDGVRQVHMLDLCDAEGKSARLDGAGGKRLVPRLCFPGNERQKRMLRVHFMGQTAAPDNDDESDADAVSALISRARINLNKLQFEARALRQRHASLEHLGEVPAGAGQPLAPYYSIQHQFPAIYGINAYGVPASAPPEAHAHARQLKAYLYVFEQVMANYLQNLAGIASVFSIDTDLTQSYFSQSLNNAMLPDIEALYTREPDQMAQELDDIRRRLDPFEDRRERVIDVMLAMYGECYTQQALRKFNVYFPVRQAMHAWLLENKLAFLTRIVVLLRQRAAGFRYDLPAWDSDNVSGAQRKIAILLGLHEHHCCRSLCEPMRRAGLRIVPDAHIGEGALSGVFRHVRAARPGATMNVAATLMRKAFAPGRLEIGRTSEGRAAVRFKVKSAPLTYWHLGELASGEGAAELKELSETLRSLNMRCEGFHLVEHTLLRPRRSDSVQCPATDEGFFPFRVSVVLPNWTARFHDPEFQKFAQDTVSLNLPAHILPTFYWLGYVQMDDFESRFRNWLDKLRHATLSGHDAAEQDGGADKALDDASSYLISFLLRQQQRDVHSHWV</sequence>
<keyword evidence="1" id="KW-0175">Coiled coil</keyword>
<dbReference type="KEGG" id="mass:CR152_22045"/>
<dbReference type="EMBL" id="CP024608">
    <property type="protein sequence ID" value="ATQ76902.1"/>
    <property type="molecule type" value="Genomic_DNA"/>
</dbReference>
<name>A0A2D2DPJ3_9BURK</name>
<evidence type="ECO:0000313" key="2">
    <source>
        <dbReference type="EMBL" id="ATQ76902.1"/>
    </source>
</evidence>
<gene>
    <name evidence="2" type="ORF">CR152_22045</name>
</gene>
<keyword evidence="3" id="KW-1185">Reference proteome</keyword>
<evidence type="ECO:0000256" key="1">
    <source>
        <dbReference type="SAM" id="Coils"/>
    </source>
</evidence>
<dbReference type="Proteomes" id="UP000229897">
    <property type="component" value="Chromosome"/>
</dbReference>
<evidence type="ECO:0000313" key="3">
    <source>
        <dbReference type="Proteomes" id="UP000229897"/>
    </source>
</evidence>
<dbReference type="OrthoDB" id="8263000at2"/>